<comment type="caution">
    <text evidence="10">The sequence shown here is derived from an EMBL/GenBank/DDBJ whole genome shotgun (WGS) entry which is preliminary data.</text>
</comment>
<dbReference type="InterPro" id="IPR041266">
    <property type="entry name" value="EDS1_EP"/>
</dbReference>
<sequence length="671" mass="76353">MIGERLGLSESEIIKASYLAVKSHKFNGYIREEAVFALSGSWAVPDFFSHEPFGESVIDASLFPSVKSVGNNEPAKINHGFYRRFQALLQTSNFQAEVEKANKKAKPIIFTGHSSGGPVAILAAVWYLEKYTRSGNGLPCKCLTFGSPLVGDRIFTHALNRENWARFFLHFVGRYDILPRITLAPLSSLEIQFPQILDFFNPKSRNFQKPSFPTSQDALTFFKTVLKNTSSVASHAACNLMGSTCSLLEVISNFVQLSPYRPSGIFIFCTGNGKLVSVKNPNAVLQILFYCCQARDESEINDAASRSLFMDYSKELEECLSGMQDVVYLDDEMEIPLSPDDTASVNAALNDLGLSTRARLCLRAAQAFENKRLEYQKMIDLKKPTITRMLEIIADYQTACKDHKIGYYDAFKIQKGTQDFNANVKRLELAGIWDEIVEMLKRYELPDGFESREEWIKLGTNFRKLVEPLDIANYYRHSKDEDTGTYLRDGGRPKRYKYTQRWHEHANKLSEGSSSETIFWAKVEEMRRKPFEEVKEQMAGLEQQVSEWVQKRELEPDVFLERSTFVEWWKTLPEKHRSESCLEPKLGNFAQGYERLGSERPDLAQLAQHREAPRAWLREAGLQKSVPEESGLQEPGLREAGNQKGGPSPTTASLTFFDYIICRLLRTHNLA</sequence>
<evidence type="ECO:0000256" key="3">
    <source>
        <dbReference type="ARBA" id="ARBA00022490"/>
    </source>
</evidence>
<evidence type="ECO:0000259" key="8">
    <source>
        <dbReference type="Pfam" id="PF01764"/>
    </source>
</evidence>
<dbReference type="GO" id="GO:0005634">
    <property type="term" value="C:nucleus"/>
    <property type="evidence" value="ECO:0007669"/>
    <property type="project" value="UniProtKB-SubCell"/>
</dbReference>
<dbReference type="GO" id="GO:0016787">
    <property type="term" value="F:hydrolase activity"/>
    <property type="evidence" value="ECO:0007669"/>
    <property type="project" value="UniProtKB-KW"/>
</dbReference>
<evidence type="ECO:0000259" key="9">
    <source>
        <dbReference type="Pfam" id="PF18117"/>
    </source>
</evidence>
<comment type="subcellular location">
    <subcellularLocation>
        <location evidence="2">Cytoplasm</location>
    </subcellularLocation>
    <subcellularLocation>
        <location evidence="1">Nucleus</location>
    </subcellularLocation>
</comment>
<dbReference type="Gene3D" id="3.40.50.1820">
    <property type="entry name" value="alpha/beta hydrolase"/>
    <property type="match status" value="1"/>
</dbReference>
<evidence type="ECO:0000313" key="10">
    <source>
        <dbReference type="EMBL" id="KAD6119342.1"/>
    </source>
</evidence>
<evidence type="ECO:0000256" key="2">
    <source>
        <dbReference type="ARBA" id="ARBA00004496"/>
    </source>
</evidence>
<feature type="region of interest" description="Disordered" evidence="7">
    <location>
        <begin position="618"/>
        <end position="649"/>
    </location>
</feature>
<evidence type="ECO:0000256" key="5">
    <source>
        <dbReference type="ARBA" id="ARBA00022821"/>
    </source>
</evidence>
<dbReference type="EMBL" id="SZYD01000005">
    <property type="protein sequence ID" value="KAD6119342.1"/>
    <property type="molecule type" value="Genomic_DNA"/>
</dbReference>
<keyword evidence="3" id="KW-0963">Cytoplasm</keyword>
<evidence type="ECO:0000256" key="7">
    <source>
        <dbReference type="SAM" id="MobiDB-lite"/>
    </source>
</evidence>
<evidence type="ECO:0000256" key="6">
    <source>
        <dbReference type="ARBA" id="ARBA00023242"/>
    </source>
</evidence>
<dbReference type="GO" id="GO:0006952">
    <property type="term" value="P:defense response"/>
    <property type="evidence" value="ECO:0007669"/>
    <property type="project" value="UniProtKB-KW"/>
</dbReference>
<dbReference type="SUPFAM" id="SSF53474">
    <property type="entry name" value="alpha/beta-Hydrolases"/>
    <property type="match status" value="1"/>
</dbReference>
<evidence type="ECO:0000313" key="11">
    <source>
        <dbReference type="Proteomes" id="UP000326396"/>
    </source>
</evidence>
<accession>A0A5N6PCV4</accession>
<feature type="domain" description="Fungal lipase-type" evidence="8">
    <location>
        <begin position="71"/>
        <end position="183"/>
    </location>
</feature>
<dbReference type="PANTHER" id="PTHR47090:SF2">
    <property type="entry name" value="PROTEIN EDS1-RELATED"/>
    <property type="match status" value="1"/>
</dbReference>
<keyword evidence="4" id="KW-0378">Hydrolase</keyword>
<keyword evidence="6" id="KW-0539">Nucleus</keyword>
<dbReference type="ESTHER" id="9astr-a0a5n6pcv4">
    <property type="family name" value="Plant_lipase_EDS1-like"/>
</dbReference>
<name>A0A5N6PCV4_9ASTR</name>
<organism evidence="10 11">
    <name type="scientific">Mikania micrantha</name>
    <name type="common">bitter vine</name>
    <dbReference type="NCBI Taxonomy" id="192012"/>
    <lineage>
        <taxon>Eukaryota</taxon>
        <taxon>Viridiplantae</taxon>
        <taxon>Streptophyta</taxon>
        <taxon>Embryophyta</taxon>
        <taxon>Tracheophyta</taxon>
        <taxon>Spermatophyta</taxon>
        <taxon>Magnoliopsida</taxon>
        <taxon>eudicotyledons</taxon>
        <taxon>Gunneridae</taxon>
        <taxon>Pentapetalae</taxon>
        <taxon>asterids</taxon>
        <taxon>campanulids</taxon>
        <taxon>Asterales</taxon>
        <taxon>Asteraceae</taxon>
        <taxon>Asteroideae</taxon>
        <taxon>Heliantheae alliance</taxon>
        <taxon>Eupatorieae</taxon>
        <taxon>Mikania</taxon>
    </lineage>
</organism>
<keyword evidence="11" id="KW-1185">Reference proteome</keyword>
<proteinExistence type="predicted"/>
<evidence type="ECO:0008006" key="12">
    <source>
        <dbReference type="Google" id="ProtNLM"/>
    </source>
</evidence>
<reference evidence="10 11" key="1">
    <citation type="submission" date="2019-05" db="EMBL/GenBank/DDBJ databases">
        <title>Mikania micrantha, genome provides insights into the molecular mechanism of rapid growth.</title>
        <authorList>
            <person name="Liu B."/>
        </authorList>
    </citation>
    <scope>NUCLEOTIDE SEQUENCE [LARGE SCALE GENOMIC DNA]</scope>
    <source>
        <strain evidence="10">NLD-2019</strain>
        <tissue evidence="10">Leaf</tissue>
    </source>
</reference>
<dbReference type="InterPro" id="IPR002921">
    <property type="entry name" value="Fungal_lipase-type"/>
</dbReference>
<keyword evidence="5" id="KW-0611">Plant defense</keyword>
<dbReference type="GO" id="GO:0006629">
    <property type="term" value="P:lipid metabolic process"/>
    <property type="evidence" value="ECO:0007669"/>
    <property type="project" value="InterPro"/>
</dbReference>
<dbReference type="AlphaFoldDB" id="A0A5N6PCV4"/>
<dbReference type="InterPro" id="IPR044214">
    <property type="entry name" value="EDS1-like"/>
</dbReference>
<dbReference type="PANTHER" id="PTHR47090">
    <property type="entry name" value="PROTEIN EDS1-RELATED"/>
    <property type="match status" value="1"/>
</dbReference>
<dbReference type="GO" id="GO:0005737">
    <property type="term" value="C:cytoplasm"/>
    <property type="evidence" value="ECO:0007669"/>
    <property type="project" value="UniProtKB-SubCell"/>
</dbReference>
<evidence type="ECO:0000256" key="4">
    <source>
        <dbReference type="ARBA" id="ARBA00022801"/>
    </source>
</evidence>
<dbReference type="InterPro" id="IPR029058">
    <property type="entry name" value="AB_hydrolase_fold"/>
</dbReference>
<dbReference type="OrthoDB" id="426718at2759"/>
<dbReference type="Pfam" id="PF18117">
    <property type="entry name" value="EDS1_EP"/>
    <property type="match status" value="1"/>
</dbReference>
<dbReference type="Proteomes" id="UP000326396">
    <property type="component" value="Linkage Group LG13"/>
</dbReference>
<dbReference type="Pfam" id="PF01764">
    <property type="entry name" value="Lipase_3"/>
    <property type="match status" value="1"/>
</dbReference>
<feature type="domain" description="EDS1 EP" evidence="9">
    <location>
        <begin position="394"/>
        <end position="582"/>
    </location>
</feature>
<gene>
    <name evidence="10" type="ORF">E3N88_10613</name>
</gene>
<protein>
    <recommendedName>
        <fullName evidence="12">EDS1 EP domain-containing protein</fullName>
    </recommendedName>
</protein>
<evidence type="ECO:0000256" key="1">
    <source>
        <dbReference type="ARBA" id="ARBA00004123"/>
    </source>
</evidence>